<keyword evidence="2" id="KW-1185">Reference proteome</keyword>
<dbReference type="EMBL" id="MBUA01000012">
    <property type="protein sequence ID" value="MBC6491437.1"/>
    <property type="molecule type" value="Genomic_DNA"/>
</dbReference>
<dbReference type="Proteomes" id="UP000765802">
    <property type="component" value="Unassembled WGS sequence"/>
</dbReference>
<dbReference type="RefSeq" id="WP_187256724.1">
    <property type="nucleotide sequence ID" value="NZ_JBHULF010000014.1"/>
</dbReference>
<organism evidence="1 2">
    <name type="scientific">Flavihumibacter stibioxidans</name>
    <dbReference type="NCBI Taxonomy" id="1834163"/>
    <lineage>
        <taxon>Bacteria</taxon>
        <taxon>Pseudomonadati</taxon>
        <taxon>Bacteroidota</taxon>
        <taxon>Chitinophagia</taxon>
        <taxon>Chitinophagales</taxon>
        <taxon>Chitinophagaceae</taxon>
        <taxon>Flavihumibacter</taxon>
    </lineage>
</organism>
<dbReference type="SUPFAM" id="SSF48452">
    <property type="entry name" value="TPR-like"/>
    <property type="match status" value="1"/>
</dbReference>
<sequence length="520" mass="58318">MKLINTFAPAIMASAIMLAGCNKKFEDYERNPNRAESVSADLVFRGIASDMNGDRPWSNVTRWNQFDCCNYNYYGDQRYDWTGGSMNYTTLKNVVKMEEEAVKRGLPEVNAYAAIGKFQRAFFYYRMTSLMGDLPLKEALKGLENDKPVYDSQKDVFIQILAWLETANTELTQLIAAGDRVLDGDIYFNNDLKKWQKVVNTFRLRVLISLSKKAAESGLNVKAQFAEIIGNKIKYPLMESMSDNMQYIYSTVNKYPSNPDNLGFDATRYNMSATYLNNLVGLKDPRAYITAEPATKQINTNGKSPADITAYVGAPSGEDLANMSSKMSNAEDAEYSVRSRSRYYSSYIGESGIIIGYPEMCFNIAEAINLGWITGDAESWYKNGIKASLRFYGIPVDAAGTISKVYKNTNYTIPFDFDGVYYTQASVKYKGDNADGLKQILLQKYLAFFQNSGWEAFFNWRRTGVPEFSVGVGTGNSGAIPKRFQYPSSERTTNGDNWNAAVTAQFGGDDSINGAMWLIK</sequence>
<evidence type="ECO:0000313" key="1">
    <source>
        <dbReference type="EMBL" id="MBC6491437.1"/>
    </source>
</evidence>
<evidence type="ECO:0000313" key="2">
    <source>
        <dbReference type="Proteomes" id="UP000765802"/>
    </source>
</evidence>
<name>A0ABR7M8X7_9BACT</name>
<evidence type="ECO:0008006" key="3">
    <source>
        <dbReference type="Google" id="ProtNLM"/>
    </source>
</evidence>
<dbReference type="Gene3D" id="1.25.40.390">
    <property type="match status" value="1"/>
</dbReference>
<protein>
    <recommendedName>
        <fullName evidence="3">SusD/RagB family nutrient-binding outer membrane lipoprotein</fullName>
    </recommendedName>
</protein>
<dbReference type="PROSITE" id="PS51257">
    <property type="entry name" value="PROKAR_LIPOPROTEIN"/>
    <property type="match status" value="1"/>
</dbReference>
<comment type="caution">
    <text evidence="1">The sequence shown here is derived from an EMBL/GenBank/DDBJ whole genome shotgun (WGS) entry which is preliminary data.</text>
</comment>
<reference evidence="1 2" key="1">
    <citation type="submission" date="2016-07" db="EMBL/GenBank/DDBJ databases">
        <title>Genome analysis of Flavihumibacter stibioxidans YS-17.</title>
        <authorList>
            <person name="Shi K."/>
            <person name="Han Y."/>
            <person name="Wang G."/>
        </authorList>
    </citation>
    <scope>NUCLEOTIDE SEQUENCE [LARGE SCALE GENOMIC DNA]</scope>
    <source>
        <strain evidence="1 2">YS-17</strain>
    </source>
</reference>
<dbReference type="InterPro" id="IPR041662">
    <property type="entry name" value="SusD-like_2"/>
</dbReference>
<dbReference type="Pfam" id="PF12771">
    <property type="entry name" value="SusD-like_2"/>
    <property type="match status" value="1"/>
</dbReference>
<gene>
    <name evidence="1" type="ORF">BC349_10360</name>
</gene>
<dbReference type="InterPro" id="IPR011990">
    <property type="entry name" value="TPR-like_helical_dom_sf"/>
</dbReference>
<proteinExistence type="predicted"/>
<accession>A0ABR7M8X7</accession>